<dbReference type="InParanoid" id="K5VSL9"/>
<dbReference type="AlphaFoldDB" id="K5VSL9"/>
<organism evidence="1 2">
    <name type="scientific">Phanerochaete carnosa (strain HHB-10118-sp)</name>
    <name type="common">White-rot fungus</name>
    <name type="synonym">Peniophora carnosa</name>
    <dbReference type="NCBI Taxonomy" id="650164"/>
    <lineage>
        <taxon>Eukaryota</taxon>
        <taxon>Fungi</taxon>
        <taxon>Dikarya</taxon>
        <taxon>Basidiomycota</taxon>
        <taxon>Agaricomycotina</taxon>
        <taxon>Agaricomycetes</taxon>
        <taxon>Polyporales</taxon>
        <taxon>Phanerochaetaceae</taxon>
        <taxon>Phanerochaete</taxon>
    </lineage>
</organism>
<gene>
    <name evidence="1" type="ORF">PHACADRAFT_106063</name>
</gene>
<dbReference type="KEGG" id="pco:PHACADRAFT_106063"/>
<evidence type="ECO:0000313" key="1">
    <source>
        <dbReference type="EMBL" id="EKM49564.1"/>
    </source>
</evidence>
<protein>
    <submittedName>
        <fullName evidence="1">Uncharacterized protein</fullName>
    </submittedName>
</protein>
<dbReference type="HOGENOM" id="CLU_172948_0_0_1"/>
<dbReference type="EMBL" id="JH930480">
    <property type="protein sequence ID" value="EKM49564.1"/>
    <property type="molecule type" value="Genomic_DNA"/>
</dbReference>
<dbReference type="GeneID" id="18907383"/>
<accession>K5VSL9</accession>
<sequence>MDHCPVELWLRFASLACTDGGKTGCSLSLVSRYVRDATKRFRYQSIAIISEQSLISFARLIQNTIPSPANIYHLFV</sequence>
<feature type="non-terminal residue" evidence="1">
    <location>
        <position position="76"/>
    </location>
</feature>
<reference evidence="1 2" key="1">
    <citation type="journal article" date="2012" name="BMC Genomics">
        <title>Comparative genomics of the white-rot fungi, Phanerochaete carnosa and P. chrysosporium, to elucidate the genetic basis of the distinct wood types they colonize.</title>
        <authorList>
            <person name="Suzuki H."/>
            <person name="MacDonald J."/>
            <person name="Syed K."/>
            <person name="Salamov A."/>
            <person name="Hori C."/>
            <person name="Aerts A."/>
            <person name="Henrissat B."/>
            <person name="Wiebenga A."/>
            <person name="vanKuyk P.A."/>
            <person name="Barry K."/>
            <person name="Lindquist E."/>
            <person name="LaButti K."/>
            <person name="Lapidus A."/>
            <person name="Lucas S."/>
            <person name="Coutinho P."/>
            <person name="Gong Y."/>
            <person name="Samejima M."/>
            <person name="Mahadevan R."/>
            <person name="Abou-Zaid M."/>
            <person name="de Vries R.P."/>
            <person name="Igarashi K."/>
            <person name="Yadav J.S."/>
            <person name="Grigoriev I.V."/>
            <person name="Master E.R."/>
        </authorList>
    </citation>
    <scope>NUCLEOTIDE SEQUENCE [LARGE SCALE GENOMIC DNA]</scope>
    <source>
        <strain evidence="1 2">HHB-10118-sp</strain>
    </source>
</reference>
<dbReference type="OrthoDB" id="2748701at2759"/>
<name>K5VSL9_PHACS</name>
<dbReference type="RefSeq" id="XP_007401631.1">
    <property type="nucleotide sequence ID" value="XM_007401569.1"/>
</dbReference>
<proteinExistence type="predicted"/>
<keyword evidence="2" id="KW-1185">Reference proteome</keyword>
<dbReference type="Proteomes" id="UP000008370">
    <property type="component" value="Unassembled WGS sequence"/>
</dbReference>
<evidence type="ECO:0000313" key="2">
    <source>
        <dbReference type="Proteomes" id="UP000008370"/>
    </source>
</evidence>